<feature type="region of interest" description="Disordered" evidence="1">
    <location>
        <begin position="526"/>
        <end position="561"/>
    </location>
</feature>
<protein>
    <submittedName>
        <fullName evidence="4">Uncharacterized protein</fullName>
    </submittedName>
</protein>
<dbReference type="EMBL" id="JAVDQH010000004">
    <property type="protein sequence ID" value="MDR6243455.1"/>
    <property type="molecule type" value="Genomic_DNA"/>
</dbReference>
<feature type="transmembrane region" description="Helical" evidence="2">
    <location>
        <begin position="279"/>
        <end position="298"/>
    </location>
</feature>
<feature type="region of interest" description="Disordered" evidence="1">
    <location>
        <begin position="32"/>
        <end position="57"/>
    </location>
</feature>
<feature type="transmembrane region" description="Helical" evidence="2">
    <location>
        <begin position="254"/>
        <end position="272"/>
    </location>
</feature>
<feature type="compositionally biased region" description="Polar residues" evidence="1">
    <location>
        <begin position="672"/>
        <end position="695"/>
    </location>
</feature>
<feature type="compositionally biased region" description="Low complexity" evidence="1">
    <location>
        <begin position="32"/>
        <end position="43"/>
    </location>
</feature>
<feature type="compositionally biased region" description="Polar residues" evidence="1">
    <location>
        <begin position="613"/>
        <end position="645"/>
    </location>
</feature>
<accession>A0ABU1IWS1</accession>
<keyword evidence="2" id="KW-0472">Membrane</keyword>
<feature type="transmembrane region" description="Helical" evidence="2">
    <location>
        <begin position="310"/>
        <end position="332"/>
    </location>
</feature>
<feature type="transmembrane region" description="Helical" evidence="2">
    <location>
        <begin position="187"/>
        <end position="208"/>
    </location>
</feature>
<dbReference type="Proteomes" id="UP001185028">
    <property type="component" value="Unassembled WGS sequence"/>
</dbReference>
<proteinExistence type="predicted"/>
<keyword evidence="5" id="KW-1185">Reference proteome</keyword>
<keyword evidence="2" id="KW-0812">Transmembrane</keyword>
<feature type="compositionally biased region" description="Low complexity" evidence="1">
    <location>
        <begin position="646"/>
        <end position="671"/>
    </location>
</feature>
<evidence type="ECO:0000256" key="3">
    <source>
        <dbReference type="SAM" id="SignalP"/>
    </source>
</evidence>
<evidence type="ECO:0000256" key="2">
    <source>
        <dbReference type="SAM" id="Phobius"/>
    </source>
</evidence>
<keyword evidence="2" id="KW-1133">Transmembrane helix</keyword>
<feature type="chain" id="PRO_5046235301" evidence="3">
    <location>
        <begin position="24"/>
        <end position="736"/>
    </location>
</feature>
<comment type="caution">
    <text evidence="4">The sequence shown here is derived from an EMBL/GenBank/DDBJ whole genome shotgun (WGS) entry which is preliminary data.</text>
</comment>
<reference evidence="4 5" key="1">
    <citation type="submission" date="2023-07" db="EMBL/GenBank/DDBJ databases">
        <title>Genomic Encyclopedia of Type Strains, Phase IV (KMG-IV): sequencing the most valuable type-strain genomes for metagenomic binning, comparative biology and taxonomic classification.</title>
        <authorList>
            <person name="Goeker M."/>
        </authorList>
    </citation>
    <scope>NUCLEOTIDE SEQUENCE [LARGE SCALE GENOMIC DNA]</scope>
    <source>
        <strain evidence="4 5">DSM 22170</strain>
    </source>
</reference>
<evidence type="ECO:0000313" key="4">
    <source>
        <dbReference type="EMBL" id="MDR6243455.1"/>
    </source>
</evidence>
<feature type="region of interest" description="Disordered" evidence="1">
    <location>
        <begin position="391"/>
        <end position="421"/>
    </location>
</feature>
<dbReference type="RefSeq" id="WP_188773641.1">
    <property type="nucleotide sequence ID" value="NZ_BMMB01000001.1"/>
</dbReference>
<feature type="region of interest" description="Disordered" evidence="1">
    <location>
        <begin position="602"/>
        <end position="736"/>
    </location>
</feature>
<feature type="signal peptide" evidence="3">
    <location>
        <begin position="1"/>
        <end position="23"/>
    </location>
</feature>
<feature type="transmembrane region" description="Helical" evidence="2">
    <location>
        <begin position="339"/>
        <end position="358"/>
    </location>
</feature>
<gene>
    <name evidence="4" type="ORF">JOC58_001342</name>
</gene>
<sequence length="736" mass="78104">MKHKLVALMVVCLLLSLPISVFAQGMANQQNQATQNQSNSGTSHSGSKGSIDGAKEGSKGIIGKQIDAYYEDPDNQPGLFERSISDVLIGTANFLIRSFGMKDVTLLVFDKNPNPTSDGFLQGGDTQASGTLYLGVFTEGMMSAIDALYATFEHFMPYPVVIIVMVLAFLSLWNSTQAEKRSQWKDYVTAFLVGILSIRFGSYLWNFVSATTEYFTDMIWDTMVRHGVQPDLFLNMIWGTGAEGYNEMIQYRGFVVSILVLAAAIMTAMINYQYTMRVIMLMILVAVFVPSCIITIFPKYRHSLQIWWDLFISYMLMPCGHALALGLFFLLLKFSPDGISNWVIVAYLFGFSAIHGIISKIVGGEEQQRSGMGSMFGVGSMMALGRMFSPKGSSWGRKGKQSGREAEQTSQAGSESMAAGTGNMAAGGASDAAIASSGSRSAAPISWKRKAVQTGGRVAGLALNYGAKTAGTVAGTSIGLMAGNPVIGAAVGMKLGGMAGKGVEYMARGGIAAGKGAAQGVQAIQQRRQASKATKEFEQESNSGMNAGSVSGSGGSEIAPGSIPLTGSASVGATQSEAGLSVAAAQVSLPGRRNQMEQARGTGTITTGQSGSAQPTTSAPASNRKGTSAPTNAESTIPSFLKQRQSSSGAASAPSKPVRSTQQAPTSTTQAYNAPQGSEQVRQSINKGTTPQQPSRPVKRYSESSRYNEPPLPEPPPEESQEPVRKRHPSHYNYDI</sequence>
<evidence type="ECO:0000313" key="5">
    <source>
        <dbReference type="Proteomes" id="UP001185028"/>
    </source>
</evidence>
<keyword evidence="3" id="KW-0732">Signal</keyword>
<feature type="compositionally biased region" description="Low complexity" evidence="1">
    <location>
        <begin position="602"/>
        <end position="612"/>
    </location>
</feature>
<organism evidence="4 5">
    <name type="scientific">Paenibacillus hunanensis</name>
    <dbReference type="NCBI Taxonomy" id="539262"/>
    <lineage>
        <taxon>Bacteria</taxon>
        <taxon>Bacillati</taxon>
        <taxon>Bacillota</taxon>
        <taxon>Bacilli</taxon>
        <taxon>Bacillales</taxon>
        <taxon>Paenibacillaceae</taxon>
        <taxon>Paenibacillus</taxon>
    </lineage>
</organism>
<feature type="compositionally biased region" description="Polar residues" evidence="1">
    <location>
        <begin position="540"/>
        <end position="550"/>
    </location>
</feature>
<evidence type="ECO:0000256" key="1">
    <source>
        <dbReference type="SAM" id="MobiDB-lite"/>
    </source>
</evidence>
<feature type="transmembrane region" description="Helical" evidence="2">
    <location>
        <begin position="155"/>
        <end position="175"/>
    </location>
</feature>
<name>A0ABU1IWS1_9BACL</name>